<name>A0A7K3M0N1_9ACTN</name>
<keyword evidence="2" id="KW-1133">Transmembrane helix</keyword>
<sequence length="894" mass="92924">MLASRVRGPFRRERIFALVSVVLVVGLLGATLAREQVEARVEALLDENWRGAYDILVTSAENDFGGDTDGFVEANFVSMAGESAIAADDLESIRAIDGVEVAAPIGFVGLLRGVSTTPTLEVADDPAAGVSDIEDGALLARITSTLVRDEPGGTVEVSRSRGHVYLSAREDVGEPGQADYLESAAGEPHGFSPMITDKGYLVPLGMLPEFGSGVIAVDAEAEQQLLGGAEFLDALRSVPENRTAGAAEEILESIDADRYLVQSLDIRVAMDDPELSGQDVVPLVVNSSPLGAASALRIEVEIELAEDAALESPPGSGRLRELTEDSAFSAWRAWSEDVSDLVVPFSTPTLSFTWPESVNADPEEWAASAPATQLQPALVGRPAYRAHEVPEPLDQTPGFVVEPQGAVGPDGLIDRQSEHGIDSDVGLSQAYRLPREVDGDGFDGAFPGPVGTFSEDDLVVDDTSVSYVPMGAYDPARTRLIKGPDGDAADQQVVANLSGLDFITGQPGAFTDLEGGAALRGHTPIDAIRVRVGNVDGYTAAAYAEVTDVAAQITELGLTATVVAGSSPQPVAIYVPDYHVDGDGAAVSDLGWVTQDWTTLGATISVRDAMTGIQRWLLFVGLGAAMAAALIAALLTAHSRRREVGVLQAVGWSDAQIRRKLLTRLGPGVALVLTGSLVTFMSRGGDGAVRVSAVSVAIAAVLALFVSVRFSFSLRLWRRGWRSRPLMSAADLALRRVLRAPFATSAQLTGFAVLGASAAGVVGAFVAARHRAGATRLAGAVLDETLLGSVLLGAVGCFSAGCMAVLARRSLVDSRSADQDVLERIGISRASIRAVDTWENVIIGGAAVIVTTAVAIGVSAATAVGFGGPLAAAAVVAAVLALMSSPVGQARGGR</sequence>
<feature type="transmembrane region" description="Helical" evidence="2">
    <location>
        <begin position="870"/>
        <end position="888"/>
    </location>
</feature>
<dbReference type="EMBL" id="WLZY01000002">
    <property type="protein sequence ID" value="NDL56810.1"/>
    <property type="molecule type" value="Genomic_DNA"/>
</dbReference>
<protein>
    <recommendedName>
        <fullName evidence="5">FtsX-like permease family protein</fullName>
    </recommendedName>
</protein>
<evidence type="ECO:0000256" key="1">
    <source>
        <dbReference type="SAM" id="MobiDB-lite"/>
    </source>
</evidence>
<feature type="transmembrane region" description="Helical" evidence="2">
    <location>
        <begin position="738"/>
        <end position="766"/>
    </location>
</feature>
<feature type="transmembrane region" description="Helical" evidence="2">
    <location>
        <begin position="616"/>
        <end position="637"/>
    </location>
</feature>
<feature type="transmembrane region" description="Helical" evidence="2">
    <location>
        <begin position="841"/>
        <end position="864"/>
    </location>
</feature>
<keyword evidence="2" id="KW-0472">Membrane</keyword>
<organism evidence="3 4">
    <name type="scientific">Phytoactinopolyspora mesophila</name>
    <dbReference type="NCBI Taxonomy" id="2650750"/>
    <lineage>
        <taxon>Bacteria</taxon>
        <taxon>Bacillati</taxon>
        <taxon>Actinomycetota</taxon>
        <taxon>Actinomycetes</taxon>
        <taxon>Jiangellales</taxon>
        <taxon>Jiangellaceae</taxon>
        <taxon>Phytoactinopolyspora</taxon>
    </lineage>
</organism>
<feature type="transmembrane region" description="Helical" evidence="2">
    <location>
        <begin position="661"/>
        <end position="681"/>
    </location>
</feature>
<reference evidence="3 4" key="1">
    <citation type="submission" date="2019-11" db="EMBL/GenBank/DDBJ databases">
        <authorList>
            <person name="Li X.-J."/>
            <person name="Feng X.-M."/>
        </authorList>
    </citation>
    <scope>NUCLEOTIDE SEQUENCE [LARGE SCALE GENOMIC DNA]</scope>
    <source>
        <strain evidence="3 4">XMNu-373</strain>
    </source>
</reference>
<feature type="transmembrane region" description="Helical" evidence="2">
    <location>
        <begin position="693"/>
        <end position="717"/>
    </location>
</feature>
<comment type="caution">
    <text evidence="3">The sequence shown here is derived from an EMBL/GenBank/DDBJ whole genome shotgun (WGS) entry which is preliminary data.</text>
</comment>
<proteinExistence type="predicted"/>
<dbReference type="Proteomes" id="UP000460435">
    <property type="component" value="Unassembled WGS sequence"/>
</dbReference>
<keyword evidence="4" id="KW-1185">Reference proteome</keyword>
<feature type="transmembrane region" description="Helical" evidence="2">
    <location>
        <begin position="786"/>
        <end position="807"/>
    </location>
</feature>
<evidence type="ECO:0008006" key="5">
    <source>
        <dbReference type="Google" id="ProtNLM"/>
    </source>
</evidence>
<evidence type="ECO:0000313" key="3">
    <source>
        <dbReference type="EMBL" id="NDL56810.1"/>
    </source>
</evidence>
<dbReference type="RefSeq" id="WP_162449516.1">
    <property type="nucleotide sequence ID" value="NZ_WLZY01000002.1"/>
</dbReference>
<feature type="region of interest" description="Disordered" evidence="1">
    <location>
        <begin position="389"/>
        <end position="408"/>
    </location>
</feature>
<evidence type="ECO:0000313" key="4">
    <source>
        <dbReference type="Proteomes" id="UP000460435"/>
    </source>
</evidence>
<keyword evidence="2" id="KW-0812">Transmembrane</keyword>
<evidence type="ECO:0000256" key="2">
    <source>
        <dbReference type="SAM" id="Phobius"/>
    </source>
</evidence>
<dbReference type="AlphaFoldDB" id="A0A7K3M0N1"/>
<gene>
    <name evidence="3" type="ORF">F7O44_06965</name>
</gene>
<accession>A0A7K3M0N1</accession>